<evidence type="ECO:0000256" key="9">
    <source>
        <dbReference type="HAMAP-Rule" id="MF_01309"/>
    </source>
</evidence>
<dbReference type="HAMAP" id="MF_01309_B">
    <property type="entry name" value="Ribosomal_uS3_B"/>
    <property type="match status" value="1"/>
</dbReference>
<dbReference type="InterPro" id="IPR004044">
    <property type="entry name" value="KH_dom_type_2"/>
</dbReference>
<dbReference type="Pfam" id="PF00252">
    <property type="entry name" value="Ribosomal_L16"/>
    <property type="match status" value="1"/>
</dbReference>
<dbReference type="Proteomes" id="UP000034063">
    <property type="component" value="Unassembled WGS sequence"/>
</dbReference>
<evidence type="ECO:0000256" key="3">
    <source>
        <dbReference type="ARBA" id="ARBA00022555"/>
    </source>
</evidence>
<accession>A0A0G1JTU9</accession>
<reference evidence="14 15" key="1">
    <citation type="journal article" date="2015" name="Nature">
        <title>rRNA introns, odd ribosomes, and small enigmatic genomes across a large radiation of phyla.</title>
        <authorList>
            <person name="Brown C.T."/>
            <person name="Hug L.A."/>
            <person name="Thomas B.C."/>
            <person name="Sharon I."/>
            <person name="Castelle C.J."/>
            <person name="Singh A."/>
            <person name="Wilkins M.J."/>
            <person name="Williams K.H."/>
            <person name="Banfield J.F."/>
        </authorList>
    </citation>
    <scope>NUCLEOTIDE SEQUENCE [LARGE SCALE GENOMIC DNA]</scope>
</reference>
<evidence type="ECO:0000256" key="8">
    <source>
        <dbReference type="ARBA" id="ARBA00024998"/>
    </source>
</evidence>
<comment type="similarity">
    <text evidence="1 10 11">Belongs to the universal ribosomal protein uL16 family.</text>
</comment>
<dbReference type="InterPro" id="IPR000114">
    <property type="entry name" value="Ribosomal_uL16_bact-type"/>
</dbReference>
<dbReference type="GO" id="GO:0003729">
    <property type="term" value="F:mRNA binding"/>
    <property type="evidence" value="ECO:0007669"/>
    <property type="project" value="UniProtKB-UniRule"/>
</dbReference>
<comment type="function">
    <text evidence="8 9">Binds the lower part of the 30S subunit head. Binds mRNA in the 70S ribosome, positioning it for translation.</text>
</comment>
<dbReference type="Gene3D" id="3.30.300.20">
    <property type="match status" value="1"/>
</dbReference>
<dbReference type="InterPro" id="IPR001351">
    <property type="entry name" value="Ribosomal_uS3_C"/>
</dbReference>
<evidence type="ECO:0000256" key="7">
    <source>
        <dbReference type="ARBA" id="ARBA00023274"/>
    </source>
</evidence>
<dbReference type="EMBL" id="LCIB01000009">
    <property type="protein sequence ID" value="KKT47352.1"/>
    <property type="molecule type" value="Genomic_DNA"/>
</dbReference>
<evidence type="ECO:0000256" key="4">
    <source>
        <dbReference type="ARBA" id="ARBA00022730"/>
    </source>
</evidence>
<dbReference type="InterPro" id="IPR005704">
    <property type="entry name" value="Ribosomal_uS3_bac-typ"/>
</dbReference>
<dbReference type="PATRIC" id="fig|1618444.3.peg.238"/>
<feature type="domain" description="KH type-2" evidence="13">
    <location>
        <begin position="39"/>
        <end position="127"/>
    </location>
</feature>
<evidence type="ECO:0000256" key="2">
    <source>
        <dbReference type="ARBA" id="ARBA00010761"/>
    </source>
</evidence>
<keyword evidence="3 10" id="KW-0820">tRNA-binding</keyword>
<keyword evidence="7 10" id="KW-0687">Ribonucleoprotein</keyword>
<dbReference type="SUPFAM" id="SSF54821">
    <property type="entry name" value="Ribosomal protein S3 C-terminal domain"/>
    <property type="match status" value="1"/>
</dbReference>
<comment type="similarity">
    <text evidence="2 9">Belongs to the universal ribosomal protein uS3 family.</text>
</comment>
<comment type="subunit">
    <text evidence="9">Part of the 30S ribosomal subunit. Forms a tight complex with proteins S10 and S14.</text>
</comment>
<dbReference type="SUPFAM" id="SSF54814">
    <property type="entry name" value="Prokaryotic type KH domain (KH-domain type II)"/>
    <property type="match status" value="1"/>
</dbReference>
<sequence>MGQKINPKIFRLGGVYSWNSRWFANNRRYGEFLLEDVKLREYLRKKLKIAGFLEVEIERSINKMKLTIHVSKPGIVIGRGGSGLEDMKKAIERFLFHFRTVRQKNAPTRFLKETGKLKVEIAVEPVKEPNLSAALVAGSIADQLIRRIPPKRACNQAIERVMNAGAVGVKVLLSGRINGAEIARREKFTMGSIPLSTIREEVDFADHIRSMLQPKRTKYRTTFRGKRRGKAVRGSMVDFGEFGLKAVTHGWVSARQIEAARKAMTHFIKRGGRVFIRIFPDKPITKKPPETRMGSGKGDVFEYVAVVKPGRIMFEMSGVTAGDAKEAMRLASAKLPVKSRFIVKSVV</sequence>
<dbReference type="GO" id="GO:0022625">
    <property type="term" value="C:cytosolic large ribosomal subunit"/>
    <property type="evidence" value="ECO:0007669"/>
    <property type="project" value="TreeGrafter"/>
</dbReference>
<evidence type="ECO:0000256" key="6">
    <source>
        <dbReference type="ARBA" id="ARBA00022980"/>
    </source>
</evidence>
<dbReference type="AlphaFoldDB" id="A0A0G1JTU9"/>
<dbReference type="InterPro" id="IPR015946">
    <property type="entry name" value="KH_dom-like_a/b"/>
</dbReference>
<dbReference type="PANTHER" id="PTHR12220:SF13">
    <property type="entry name" value="LARGE RIBOSOMAL SUBUNIT PROTEIN UL16M"/>
    <property type="match status" value="1"/>
</dbReference>
<evidence type="ECO:0000256" key="1">
    <source>
        <dbReference type="ARBA" id="ARBA00008931"/>
    </source>
</evidence>
<evidence type="ECO:0000313" key="14">
    <source>
        <dbReference type="EMBL" id="KKT47352.1"/>
    </source>
</evidence>
<dbReference type="FunFam" id="3.30.300.20:FF:000001">
    <property type="entry name" value="30S ribosomal protein S3"/>
    <property type="match status" value="1"/>
</dbReference>
<dbReference type="InterPro" id="IPR009019">
    <property type="entry name" value="KH_sf_prok-type"/>
</dbReference>
<dbReference type="PANTHER" id="PTHR12220">
    <property type="entry name" value="50S/60S RIBOSOMAL PROTEIN L16"/>
    <property type="match status" value="1"/>
</dbReference>
<dbReference type="GO" id="GO:0000049">
    <property type="term" value="F:tRNA binding"/>
    <property type="evidence" value="ECO:0007669"/>
    <property type="project" value="UniProtKB-KW"/>
</dbReference>
<dbReference type="Pfam" id="PF07650">
    <property type="entry name" value="KH_2"/>
    <property type="match status" value="1"/>
</dbReference>
<dbReference type="NCBIfam" id="TIGR01164">
    <property type="entry name" value="rplP_bact"/>
    <property type="match status" value="1"/>
</dbReference>
<comment type="subunit">
    <text evidence="10 12">Part of the 50S ribosomal subunit.</text>
</comment>
<dbReference type="GO" id="GO:0006412">
    <property type="term" value="P:translation"/>
    <property type="evidence" value="ECO:0007669"/>
    <property type="project" value="UniProtKB-UniRule"/>
</dbReference>
<evidence type="ECO:0000256" key="10">
    <source>
        <dbReference type="HAMAP-Rule" id="MF_01342"/>
    </source>
</evidence>
<dbReference type="NCBIfam" id="TIGR01009">
    <property type="entry name" value="rpsC_bact"/>
    <property type="match status" value="1"/>
</dbReference>
<dbReference type="InterPro" id="IPR047873">
    <property type="entry name" value="Ribosomal_uL16"/>
</dbReference>
<evidence type="ECO:0000256" key="12">
    <source>
        <dbReference type="RuleBase" id="RU004414"/>
    </source>
</evidence>
<keyword evidence="4 10" id="KW-0699">rRNA-binding</keyword>
<evidence type="ECO:0000256" key="5">
    <source>
        <dbReference type="ARBA" id="ARBA00022884"/>
    </source>
</evidence>
<organism evidence="14 15">
    <name type="scientific">Candidatus Gottesmanbacteria bacterium GW2011_GWA2_44_17</name>
    <dbReference type="NCBI Taxonomy" id="1618444"/>
    <lineage>
        <taxon>Bacteria</taxon>
        <taxon>Candidatus Gottesmaniibacteriota</taxon>
    </lineage>
</organism>
<evidence type="ECO:0000256" key="11">
    <source>
        <dbReference type="RuleBase" id="RU004413"/>
    </source>
</evidence>
<protein>
    <recommendedName>
        <fullName evidence="9 10">Multifunctional fusion protein</fullName>
    </recommendedName>
    <domain>
        <recommendedName>
            <fullName evidence="9">Small ribosomal subunit protein uS3</fullName>
        </recommendedName>
    </domain>
    <domain>
        <recommendedName>
            <fullName evidence="10">Large ribosomal subunit protein uL16</fullName>
        </recommendedName>
    </domain>
</protein>
<dbReference type="GO" id="GO:0019843">
    <property type="term" value="F:rRNA binding"/>
    <property type="evidence" value="ECO:0007669"/>
    <property type="project" value="UniProtKB-UniRule"/>
</dbReference>
<gene>
    <name evidence="10" type="primary">rplP</name>
    <name evidence="9" type="synonym">rpsC</name>
    <name evidence="14" type="ORF">UW37_C0009G0011</name>
</gene>
<dbReference type="CDD" id="cd02412">
    <property type="entry name" value="KH-II_30S_S3"/>
    <property type="match status" value="1"/>
</dbReference>
<dbReference type="CDD" id="cd01433">
    <property type="entry name" value="Ribosomal_L16_L10e"/>
    <property type="match status" value="1"/>
</dbReference>
<proteinExistence type="inferred from homology"/>
<keyword evidence="5 10" id="KW-0694">RNA-binding</keyword>
<comment type="function">
    <text evidence="10 12">Binds 23S rRNA and is also seen to make contacts with the A and possibly P site tRNAs.</text>
</comment>
<evidence type="ECO:0000259" key="13">
    <source>
        <dbReference type="PROSITE" id="PS50823"/>
    </source>
</evidence>
<dbReference type="Gene3D" id="3.90.1170.10">
    <property type="entry name" value="Ribosomal protein L10e/L16"/>
    <property type="match status" value="1"/>
</dbReference>
<dbReference type="Pfam" id="PF00189">
    <property type="entry name" value="Ribosomal_S3_C"/>
    <property type="match status" value="1"/>
</dbReference>
<dbReference type="FunFam" id="3.90.1170.10:FF:000001">
    <property type="entry name" value="50S ribosomal protein L16"/>
    <property type="match status" value="1"/>
</dbReference>
<dbReference type="GO" id="GO:0003735">
    <property type="term" value="F:structural constituent of ribosome"/>
    <property type="evidence" value="ECO:0007669"/>
    <property type="project" value="InterPro"/>
</dbReference>
<dbReference type="InterPro" id="IPR036920">
    <property type="entry name" value="Ribosomal_uL16_sf"/>
</dbReference>
<dbReference type="PROSITE" id="PS50823">
    <property type="entry name" value="KH_TYPE_2"/>
    <property type="match status" value="1"/>
</dbReference>
<dbReference type="SUPFAM" id="SSF54686">
    <property type="entry name" value="Ribosomal protein L16p/L10e"/>
    <property type="match status" value="1"/>
</dbReference>
<dbReference type="InterPro" id="IPR016180">
    <property type="entry name" value="Ribosomal_uL16_dom"/>
</dbReference>
<dbReference type="InterPro" id="IPR036419">
    <property type="entry name" value="Ribosomal_S3_C_sf"/>
</dbReference>
<evidence type="ECO:0000313" key="15">
    <source>
        <dbReference type="Proteomes" id="UP000034063"/>
    </source>
</evidence>
<dbReference type="PRINTS" id="PR00060">
    <property type="entry name" value="RIBOSOMALL16"/>
</dbReference>
<comment type="caution">
    <text evidence="14">The sequence shown here is derived from an EMBL/GenBank/DDBJ whole genome shotgun (WGS) entry which is preliminary data.</text>
</comment>
<keyword evidence="6 10" id="KW-0689">Ribosomal protein</keyword>
<dbReference type="Gene3D" id="3.30.1140.32">
    <property type="entry name" value="Ribosomal protein S3, C-terminal domain"/>
    <property type="match status" value="1"/>
</dbReference>
<name>A0A0G1JTU9_9BACT</name>
<dbReference type="HAMAP" id="MF_01342">
    <property type="entry name" value="Ribosomal_uL16"/>
    <property type="match status" value="1"/>
</dbReference>